<dbReference type="EMBL" id="CAJNOQ010012699">
    <property type="protein sequence ID" value="CAF1305805.1"/>
    <property type="molecule type" value="Genomic_DNA"/>
</dbReference>
<dbReference type="Proteomes" id="UP000663829">
    <property type="component" value="Unassembled WGS sequence"/>
</dbReference>
<protein>
    <recommendedName>
        <fullName evidence="1">F-box domain-containing protein</fullName>
    </recommendedName>
</protein>
<gene>
    <name evidence="2" type="ORF">GPM918_LOCUS28749</name>
    <name evidence="3" type="ORF">SRO942_LOCUS29276</name>
</gene>
<accession>A0A815E2H9</accession>
<feature type="non-terminal residue" evidence="2">
    <location>
        <position position="1"/>
    </location>
</feature>
<dbReference type="OrthoDB" id="9992295at2759"/>
<dbReference type="AlphaFoldDB" id="A0A815E2H9"/>
<dbReference type="Proteomes" id="UP000681722">
    <property type="component" value="Unassembled WGS sequence"/>
</dbReference>
<keyword evidence="4" id="KW-1185">Reference proteome</keyword>
<proteinExistence type="predicted"/>
<organism evidence="2 4">
    <name type="scientific">Didymodactylos carnosus</name>
    <dbReference type="NCBI Taxonomy" id="1234261"/>
    <lineage>
        <taxon>Eukaryota</taxon>
        <taxon>Metazoa</taxon>
        <taxon>Spiralia</taxon>
        <taxon>Gnathifera</taxon>
        <taxon>Rotifera</taxon>
        <taxon>Eurotatoria</taxon>
        <taxon>Bdelloidea</taxon>
        <taxon>Philodinida</taxon>
        <taxon>Philodinidae</taxon>
        <taxon>Didymodactylos</taxon>
    </lineage>
</organism>
<dbReference type="SUPFAM" id="SSF52047">
    <property type="entry name" value="RNI-like"/>
    <property type="match status" value="1"/>
</dbReference>
<dbReference type="EMBL" id="CAJOBC010039898">
    <property type="protein sequence ID" value="CAF4139110.1"/>
    <property type="molecule type" value="Genomic_DNA"/>
</dbReference>
<sequence>SFNQTKFEQLPNEIIVETFDYLEGTDLLFAFHNINYRINKLLQSYYRYRFNFQHIKKSKFDHILQQQKQQQIKSEQIQSLTLVEGDDTCGQLTLLLSLSLIKYYYEHLQSLSLYYMNNDQIAFILSNLYLFQKLTHLNVHTPPGSVNGTEEWLVEPHIISSNITYKYNQLKLQILTTSFSTSSTIEYLTIDHYDIHQLEQLFSKLPKLKYFSCRYLHLTESNSQIQFNQQFRNILHLKIQLKPNIKFDHIQLVLKNLPQLKCLELIAYENEREQFIDACQWEILINTYLKQLKKFKFLFFIYRTRKLNHEILKPFTNDFWLYEKKWFVVCDYHIYNKYTFLYTTPYINTQFDLIPSETFETNSTLPLSCLSNIYINVNKLKVSFHTPIPSNRYYSNVKSLTLGHIENNQTTYDELNNFVQLSIINHAQIEYDISVDLFSNIIINGHNLCSLKISYHRLSQLTNNFTNKTLCSHLNEKIKKLNLTRTHYTLSINHIKNLCFLFSNLEQLIFRIKFKHDLPFILEELKHLFYIRIQCYGIIEQDIDDIRQWLSETNKNFFCTTTDYININIWIN</sequence>
<reference evidence="2" key="1">
    <citation type="submission" date="2021-02" db="EMBL/GenBank/DDBJ databases">
        <authorList>
            <person name="Nowell W R."/>
        </authorList>
    </citation>
    <scope>NUCLEOTIDE SEQUENCE</scope>
</reference>
<name>A0A815E2H9_9BILA</name>
<comment type="caution">
    <text evidence="2">The sequence shown here is derived from an EMBL/GenBank/DDBJ whole genome shotgun (WGS) entry which is preliminary data.</text>
</comment>
<evidence type="ECO:0000313" key="4">
    <source>
        <dbReference type="Proteomes" id="UP000663829"/>
    </source>
</evidence>
<evidence type="ECO:0000313" key="3">
    <source>
        <dbReference type="EMBL" id="CAF4139110.1"/>
    </source>
</evidence>
<evidence type="ECO:0000313" key="2">
    <source>
        <dbReference type="EMBL" id="CAF1305805.1"/>
    </source>
</evidence>
<evidence type="ECO:0000259" key="1">
    <source>
        <dbReference type="PROSITE" id="PS50181"/>
    </source>
</evidence>
<dbReference type="InterPro" id="IPR001810">
    <property type="entry name" value="F-box_dom"/>
</dbReference>
<dbReference type="PROSITE" id="PS50181">
    <property type="entry name" value="FBOX"/>
    <property type="match status" value="1"/>
</dbReference>
<feature type="domain" description="F-box" evidence="1">
    <location>
        <begin position="4"/>
        <end position="55"/>
    </location>
</feature>